<gene>
    <name evidence="2" type="ORF">HC246_03255</name>
</gene>
<dbReference type="SUPFAM" id="SSF103511">
    <property type="entry name" value="Chlorophyll a-b binding protein"/>
    <property type="match status" value="1"/>
</dbReference>
<evidence type="ECO:0000313" key="3">
    <source>
        <dbReference type="Proteomes" id="UP000738376"/>
    </source>
</evidence>
<protein>
    <submittedName>
        <fullName evidence="2">Chlorophyll A-B-binding protein</fullName>
    </submittedName>
</protein>
<proteinExistence type="predicted"/>
<organism evidence="2 3">
    <name type="scientific">Pseudanabaena yagii GIHE-NHR1</name>
    <dbReference type="NCBI Taxonomy" id="2722753"/>
    <lineage>
        <taxon>Bacteria</taxon>
        <taxon>Bacillati</taxon>
        <taxon>Cyanobacteriota</taxon>
        <taxon>Cyanophyceae</taxon>
        <taxon>Pseudanabaenales</taxon>
        <taxon>Pseudanabaenaceae</taxon>
        <taxon>Pseudanabaena</taxon>
        <taxon>Pseudanabaena yagii</taxon>
    </lineage>
</organism>
<keyword evidence="1" id="KW-0472">Membrane</keyword>
<dbReference type="Pfam" id="PF26394">
    <property type="entry name" value="Psb34"/>
    <property type="match status" value="1"/>
</dbReference>
<keyword evidence="1" id="KW-1133">Transmembrane helix</keyword>
<dbReference type="InterPro" id="IPR048028">
    <property type="entry name" value="Psb34-like"/>
</dbReference>
<accession>A0ABX1LQE3</accession>
<dbReference type="Gene3D" id="1.10.3460.10">
    <property type="entry name" value="Chlorophyll a/b binding protein domain"/>
    <property type="match status" value="1"/>
</dbReference>
<sequence length="76" mass="8686">MAEQTQTRTAFTKDERGILNNWAIEPKMYVDEQSDNRFGMTEYAELLNGRLAMVGITAIFIFEFVTGKGFLQILGF</sequence>
<dbReference type="EMBL" id="JAAVJL010000001">
    <property type="protein sequence ID" value="NMF57054.1"/>
    <property type="molecule type" value="Genomic_DNA"/>
</dbReference>
<feature type="transmembrane region" description="Helical" evidence="1">
    <location>
        <begin position="51"/>
        <end position="71"/>
    </location>
</feature>
<keyword evidence="3" id="KW-1185">Reference proteome</keyword>
<evidence type="ECO:0000313" key="2">
    <source>
        <dbReference type="EMBL" id="NMF57054.1"/>
    </source>
</evidence>
<dbReference type="RefSeq" id="WP_169362132.1">
    <property type="nucleotide sequence ID" value="NZ_JAAVJL010000001.1"/>
</dbReference>
<evidence type="ECO:0000256" key="1">
    <source>
        <dbReference type="SAM" id="Phobius"/>
    </source>
</evidence>
<comment type="caution">
    <text evidence="2">The sequence shown here is derived from an EMBL/GenBank/DDBJ whole genome shotgun (WGS) entry which is preliminary data.</text>
</comment>
<dbReference type="Proteomes" id="UP000738376">
    <property type="component" value="Unassembled WGS sequence"/>
</dbReference>
<name>A0ABX1LQE3_9CYAN</name>
<keyword evidence="1" id="KW-0812">Transmembrane</keyword>
<reference evidence="2 3" key="1">
    <citation type="submission" date="2020-03" db="EMBL/GenBank/DDBJ databases">
        <title>Draft Genome Sequence of 2-Methylisoborneol Producing Pseudanabaena yagii Strain GIHE-NHR1 Isolated from North Han River in South Korea.</title>
        <authorList>
            <person name="Jeong J."/>
        </authorList>
    </citation>
    <scope>NUCLEOTIDE SEQUENCE [LARGE SCALE GENOMIC DNA]</scope>
    <source>
        <strain evidence="2 3">GIHE-NHR1</strain>
    </source>
</reference>